<feature type="transmembrane region" description="Helical" evidence="11">
    <location>
        <begin position="166"/>
        <end position="192"/>
    </location>
</feature>
<evidence type="ECO:0000256" key="4">
    <source>
        <dbReference type="ARBA" id="ARBA00022989"/>
    </source>
</evidence>
<keyword evidence="9 10" id="KW-0807">Transducer</keyword>
<evidence type="ECO:0000259" key="12">
    <source>
        <dbReference type="PROSITE" id="PS50262"/>
    </source>
</evidence>
<dbReference type="InterPro" id="IPR000276">
    <property type="entry name" value="GPCR_Rhodpsn"/>
</dbReference>
<evidence type="ECO:0000256" key="6">
    <source>
        <dbReference type="ARBA" id="ARBA00023136"/>
    </source>
</evidence>
<dbReference type="Gene3D" id="1.20.1070.10">
    <property type="entry name" value="Rhodopsin 7-helix transmembrane proteins"/>
    <property type="match status" value="1"/>
</dbReference>
<dbReference type="PRINTS" id="PR00657">
    <property type="entry name" value="CCCHEMOKINER"/>
</dbReference>
<dbReference type="EMBL" id="JAINUG010000187">
    <property type="protein sequence ID" value="KAJ8389007.1"/>
    <property type="molecule type" value="Genomic_DNA"/>
</dbReference>
<reference evidence="13" key="1">
    <citation type="journal article" date="2023" name="Science">
        <title>Genome structures resolve the early diversification of teleost fishes.</title>
        <authorList>
            <person name="Parey E."/>
            <person name="Louis A."/>
            <person name="Montfort J."/>
            <person name="Bouchez O."/>
            <person name="Roques C."/>
            <person name="Iampietro C."/>
            <person name="Lluch J."/>
            <person name="Castinel A."/>
            <person name="Donnadieu C."/>
            <person name="Desvignes T."/>
            <person name="Floi Bucao C."/>
            <person name="Jouanno E."/>
            <person name="Wen M."/>
            <person name="Mejri S."/>
            <person name="Dirks R."/>
            <person name="Jansen H."/>
            <person name="Henkel C."/>
            <person name="Chen W.J."/>
            <person name="Zahm M."/>
            <person name="Cabau C."/>
            <person name="Klopp C."/>
            <person name="Thompson A.W."/>
            <person name="Robinson-Rechavi M."/>
            <person name="Braasch I."/>
            <person name="Lecointre G."/>
            <person name="Bobe J."/>
            <person name="Postlethwait J.H."/>
            <person name="Berthelot C."/>
            <person name="Roest Crollius H."/>
            <person name="Guiguen Y."/>
        </authorList>
    </citation>
    <scope>NUCLEOTIDE SEQUENCE</scope>
    <source>
        <strain evidence="13">NC1722</strain>
    </source>
</reference>
<keyword evidence="5 10" id="KW-0297">G-protein coupled receptor</keyword>
<protein>
    <recommendedName>
        <fullName evidence="12">G-protein coupled receptors family 1 profile domain-containing protein</fullName>
    </recommendedName>
</protein>
<evidence type="ECO:0000256" key="3">
    <source>
        <dbReference type="ARBA" id="ARBA00022692"/>
    </source>
</evidence>
<dbReference type="Proteomes" id="UP001221898">
    <property type="component" value="Unassembled WGS sequence"/>
</dbReference>
<dbReference type="GO" id="GO:0019722">
    <property type="term" value="P:calcium-mediated signaling"/>
    <property type="evidence" value="ECO:0007669"/>
    <property type="project" value="TreeGrafter"/>
</dbReference>
<evidence type="ECO:0000256" key="5">
    <source>
        <dbReference type="ARBA" id="ARBA00023040"/>
    </source>
</evidence>
<dbReference type="PROSITE" id="PS00237">
    <property type="entry name" value="G_PROTEIN_RECEP_F1_1"/>
    <property type="match status" value="1"/>
</dbReference>
<evidence type="ECO:0000256" key="7">
    <source>
        <dbReference type="ARBA" id="ARBA00023157"/>
    </source>
</evidence>
<keyword evidence="3 10" id="KW-0812">Transmembrane</keyword>
<evidence type="ECO:0000256" key="2">
    <source>
        <dbReference type="ARBA" id="ARBA00022475"/>
    </source>
</evidence>
<dbReference type="FunFam" id="1.20.1070.10:FF:000130">
    <property type="entry name" value="Chemokine (C-C motif) receptor 2"/>
    <property type="match status" value="1"/>
</dbReference>
<keyword evidence="4 11" id="KW-1133">Transmembrane helix</keyword>
<dbReference type="GO" id="GO:0006955">
    <property type="term" value="P:immune response"/>
    <property type="evidence" value="ECO:0007669"/>
    <property type="project" value="TreeGrafter"/>
</dbReference>
<evidence type="ECO:0000313" key="14">
    <source>
        <dbReference type="Proteomes" id="UP001221898"/>
    </source>
</evidence>
<keyword evidence="8 10" id="KW-0675">Receptor</keyword>
<evidence type="ECO:0000256" key="10">
    <source>
        <dbReference type="RuleBase" id="RU000688"/>
    </source>
</evidence>
<feature type="transmembrane region" description="Helical" evidence="11">
    <location>
        <begin position="254"/>
        <end position="277"/>
    </location>
</feature>
<dbReference type="InterPro" id="IPR050119">
    <property type="entry name" value="CCR1-9-like"/>
</dbReference>
<keyword evidence="6 11" id="KW-0472">Membrane</keyword>
<dbReference type="InterPro" id="IPR000355">
    <property type="entry name" value="Chemokine_rcpt"/>
</dbReference>
<dbReference type="PRINTS" id="PR00237">
    <property type="entry name" value="GPCRRHODOPSN"/>
</dbReference>
<feature type="transmembrane region" description="Helical" evidence="11">
    <location>
        <begin position="91"/>
        <end position="113"/>
    </location>
</feature>
<dbReference type="SUPFAM" id="SSF81321">
    <property type="entry name" value="Family A G protein-coupled receptor-like"/>
    <property type="match status" value="1"/>
</dbReference>
<feature type="transmembrane region" description="Helical" evidence="11">
    <location>
        <begin position="57"/>
        <end position="79"/>
    </location>
</feature>
<feature type="transmembrane region" description="Helical" evidence="11">
    <location>
        <begin position="125"/>
        <end position="146"/>
    </location>
</feature>
<dbReference type="PANTHER" id="PTHR10489">
    <property type="entry name" value="CELL ADHESION MOLECULE"/>
    <property type="match status" value="1"/>
</dbReference>
<comment type="caution">
    <text evidence="13">The sequence shown here is derived from an EMBL/GenBank/DDBJ whole genome shotgun (WGS) entry which is preliminary data.</text>
</comment>
<feature type="transmembrane region" description="Helical" evidence="11">
    <location>
        <begin position="212"/>
        <end position="234"/>
    </location>
</feature>
<gene>
    <name evidence="13" type="ORF">AAFF_G00124040</name>
</gene>
<evidence type="ECO:0000256" key="9">
    <source>
        <dbReference type="ARBA" id="ARBA00023224"/>
    </source>
</evidence>
<organism evidence="13 14">
    <name type="scientific">Aldrovandia affinis</name>
    <dbReference type="NCBI Taxonomy" id="143900"/>
    <lineage>
        <taxon>Eukaryota</taxon>
        <taxon>Metazoa</taxon>
        <taxon>Chordata</taxon>
        <taxon>Craniata</taxon>
        <taxon>Vertebrata</taxon>
        <taxon>Euteleostomi</taxon>
        <taxon>Actinopterygii</taxon>
        <taxon>Neopterygii</taxon>
        <taxon>Teleostei</taxon>
        <taxon>Notacanthiformes</taxon>
        <taxon>Halosauridae</taxon>
        <taxon>Aldrovandia</taxon>
    </lineage>
</organism>
<feature type="domain" description="G-protein coupled receptors family 1 profile" evidence="12">
    <location>
        <begin position="69"/>
        <end position="317"/>
    </location>
</feature>
<comment type="subcellular location">
    <subcellularLocation>
        <location evidence="1">Cell membrane</location>
        <topology evidence="1">Multi-pass membrane protein</topology>
    </subcellularLocation>
</comment>
<evidence type="ECO:0000256" key="8">
    <source>
        <dbReference type="ARBA" id="ARBA00023170"/>
    </source>
</evidence>
<dbReference type="InterPro" id="IPR017452">
    <property type="entry name" value="GPCR_Rhodpsn_7TM"/>
</dbReference>
<dbReference type="PANTHER" id="PTHR10489:SF730">
    <property type="entry name" value="CHEMOKINE XC RECEPTOR 1"/>
    <property type="match status" value="1"/>
</dbReference>
<dbReference type="GO" id="GO:0007204">
    <property type="term" value="P:positive regulation of cytosolic calcium ion concentration"/>
    <property type="evidence" value="ECO:0007669"/>
    <property type="project" value="TreeGrafter"/>
</dbReference>
<evidence type="ECO:0000256" key="1">
    <source>
        <dbReference type="ARBA" id="ARBA00004651"/>
    </source>
</evidence>
<dbReference type="AlphaFoldDB" id="A0AAD7W9M8"/>
<keyword evidence="2" id="KW-1003">Cell membrane</keyword>
<evidence type="ECO:0000256" key="11">
    <source>
        <dbReference type="SAM" id="Phobius"/>
    </source>
</evidence>
<sequence>MQEIPAGRQPTLQRNVEDMTEQYRNVEDTTIQYDYDYGEEFCNKSGVVNFGSIVTPIFFSSVIALSLVGNILVLAILALYENLRSLTNTFILNLALSDLVFTFGLPFWVYYHVWGWTLGDSACKAVNFVFYTGFYSSIIFLTMMTIHRYMAVVHPLSDFGTSKCCYGITTSIIIWIVSFFAAVPALLFTGVIKDSSDPFFLYCEYEDINWKIVATFQQNVFFLLAFSVIGFCYVKILSTILRSRSHSKFRTVKLIFTVVVVFFVGWAPYNTVIFLRSLTDFSLHPFTQCKVSTVLDYGFYVCRLIAFSHCCLNPVFYVFVGVKFRNHLKMILRRLWQPHNRHSRLNFHSHGSMY</sequence>
<name>A0AAD7W9M8_9TELE</name>
<dbReference type="PROSITE" id="PS50262">
    <property type="entry name" value="G_PROTEIN_RECEP_F1_2"/>
    <property type="match status" value="1"/>
</dbReference>
<dbReference type="GO" id="GO:0009897">
    <property type="term" value="C:external side of plasma membrane"/>
    <property type="evidence" value="ECO:0007669"/>
    <property type="project" value="TreeGrafter"/>
</dbReference>
<proteinExistence type="inferred from homology"/>
<evidence type="ECO:0000313" key="13">
    <source>
        <dbReference type="EMBL" id="KAJ8389007.1"/>
    </source>
</evidence>
<dbReference type="GO" id="GO:0060326">
    <property type="term" value="P:cell chemotaxis"/>
    <property type="evidence" value="ECO:0007669"/>
    <property type="project" value="TreeGrafter"/>
</dbReference>
<keyword evidence="7" id="KW-1015">Disulfide bond</keyword>
<comment type="similarity">
    <text evidence="10">Belongs to the G-protein coupled receptor 1 family.</text>
</comment>
<feature type="transmembrane region" description="Helical" evidence="11">
    <location>
        <begin position="297"/>
        <end position="320"/>
    </location>
</feature>
<keyword evidence="14" id="KW-1185">Reference proteome</keyword>
<dbReference type="GO" id="GO:0016493">
    <property type="term" value="F:C-C chemokine receptor activity"/>
    <property type="evidence" value="ECO:0007669"/>
    <property type="project" value="TreeGrafter"/>
</dbReference>
<dbReference type="Pfam" id="PF00001">
    <property type="entry name" value="7tm_1"/>
    <property type="match status" value="1"/>
</dbReference>
<accession>A0AAD7W9M8</accession>
<dbReference type="GO" id="GO:0019957">
    <property type="term" value="F:C-C chemokine binding"/>
    <property type="evidence" value="ECO:0007669"/>
    <property type="project" value="TreeGrafter"/>
</dbReference>